<keyword evidence="3" id="KW-1185">Reference proteome</keyword>
<protein>
    <submittedName>
        <fullName evidence="2">Putative HAF family extracellular repeat protein</fullName>
    </submittedName>
</protein>
<comment type="caution">
    <text evidence="2">The sequence shown here is derived from an EMBL/GenBank/DDBJ whole genome shotgun (WGS) entry which is preliminary data.</text>
</comment>
<gene>
    <name evidence="2" type="ORF">EV193_103567</name>
</gene>
<evidence type="ECO:0000313" key="3">
    <source>
        <dbReference type="Proteomes" id="UP000294257"/>
    </source>
</evidence>
<reference evidence="2 3" key="1">
    <citation type="submission" date="2019-02" db="EMBL/GenBank/DDBJ databases">
        <title>Genomic Encyclopedia of Type Strains, Phase IV (KMG-IV): sequencing the most valuable type-strain genomes for metagenomic binning, comparative biology and taxonomic classification.</title>
        <authorList>
            <person name="Goeker M."/>
        </authorList>
    </citation>
    <scope>NUCLEOTIDE SEQUENCE [LARGE SCALE GENOMIC DNA]</scope>
    <source>
        <strain evidence="2 3">DSM 101727</strain>
    </source>
</reference>
<dbReference type="EMBL" id="SGWQ01000003">
    <property type="protein sequence ID" value="RZS41246.1"/>
    <property type="molecule type" value="Genomic_DNA"/>
</dbReference>
<evidence type="ECO:0000256" key="1">
    <source>
        <dbReference type="SAM" id="SignalP"/>
    </source>
</evidence>
<sequence>MALVVAVGLAALLTPATAFGSQLRISATQLPTLPGTTFGRALAINEHGQIAGFSGVAYEGTLHAVTWRDGQPTDLGPDRVASLVNELGQVAGTLVTAPYGQHGLLWRDGAEIDLLPGAVGSVIPTALNNRGEILVSFTRLAGWETDRFGIWRDGALRELALPDGAAPAPNVFAKAMNDRGEVAGAFLSQQAGPNFPFRCADACVRLPSPGGDDSYLEVVAINGRGQVVGSVQSTPGGKEAVRWTGGRMELLRGLGGGVSRVAPSKQAINFAGHVVGLSQTAAGVNHAVLWRAGRTIDLGTLPGHDRSAAVAINDVGDVVGTSTTTDGRTHGFLWRKGRLHDLGAGTEPAALNNAGQIVGWRSLPGGPAPVRRTVS</sequence>
<feature type="signal peptide" evidence="1">
    <location>
        <begin position="1"/>
        <end position="20"/>
    </location>
</feature>
<dbReference type="NCBIfam" id="TIGR02913">
    <property type="entry name" value="HAF_rpt"/>
    <property type="match status" value="2"/>
</dbReference>
<organism evidence="2 3">
    <name type="scientific">Herbihabitans rhizosphaerae</name>
    <dbReference type="NCBI Taxonomy" id="1872711"/>
    <lineage>
        <taxon>Bacteria</taxon>
        <taxon>Bacillati</taxon>
        <taxon>Actinomycetota</taxon>
        <taxon>Actinomycetes</taxon>
        <taxon>Pseudonocardiales</taxon>
        <taxon>Pseudonocardiaceae</taxon>
        <taxon>Herbihabitans</taxon>
    </lineage>
</organism>
<evidence type="ECO:0000313" key="2">
    <source>
        <dbReference type="EMBL" id="RZS41246.1"/>
    </source>
</evidence>
<name>A0A4Q7KX86_9PSEU</name>
<proteinExistence type="predicted"/>
<dbReference type="Proteomes" id="UP000294257">
    <property type="component" value="Unassembled WGS sequence"/>
</dbReference>
<dbReference type="AlphaFoldDB" id="A0A4Q7KX86"/>
<dbReference type="RefSeq" id="WP_130344182.1">
    <property type="nucleotide sequence ID" value="NZ_SGWQ01000003.1"/>
</dbReference>
<accession>A0A4Q7KX86</accession>
<dbReference type="OrthoDB" id="4310309at2"/>
<dbReference type="InterPro" id="IPR014262">
    <property type="entry name" value="HAF_rpt"/>
</dbReference>
<keyword evidence="1" id="KW-0732">Signal</keyword>
<feature type="chain" id="PRO_5020187885" evidence="1">
    <location>
        <begin position="21"/>
        <end position="375"/>
    </location>
</feature>